<name>N1PH14_DOTSN</name>
<dbReference type="HOGENOM" id="CLU_827824_0_0_1"/>
<evidence type="ECO:0000313" key="1">
    <source>
        <dbReference type="EMBL" id="EME41913.1"/>
    </source>
</evidence>
<accession>N1PH14</accession>
<gene>
    <name evidence="1" type="ORF">DOTSEDRAFT_74082</name>
</gene>
<organism evidence="1 2">
    <name type="scientific">Dothistroma septosporum (strain NZE10 / CBS 128990)</name>
    <name type="common">Red band needle blight fungus</name>
    <name type="synonym">Mycosphaerella pini</name>
    <dbReference type="NCBI Taxonomy" id="675120"/>
    <lineage>
        <taxon>Eukaryota</taxon>
        <taxon>Fungi</taxon>
        <taxon>Dikarya</taxon>
        <taxon>Ascomycota</taxon>
        <taxon>Pezizomycotina</taxon>
        <taxon>Dothideomycetes</taxon>
        <taxon>Dothideomycetidae</taxon>
        <taxon>Mycosphaerellales</taxon>
        <taxon>Mycosphaerellaceae</taxon>
        <taxon>Dothistroma</taxon>
    </lineage>
</organism>
<protein>
    <submittedName>
        <fullName evidence="1">Uncharacterized protein</fullName>
    </submittedName>
</protein>
<dbReference type="EMBL" id="KB446542">
    <property type="protein sequence ID" value="EME41913.1"/>
    <property type="molecule type" value="Genomic_DNA"/>
</dbReference>
<reference evidence="1 2" key="2">
    <citation type="journal article" date="2012" name="PLoS Pathog.">
        <title>Diverse lifestyles and strategies of plant pathogenesis encoded in the genomes of eighteen Dothideomycetes fungi.</title>
        <authorList>
            <person name="Ohm R.A."/>
            <person name="Feau N."/>
            <person name="Henrissat B."/>
            <person name="Schoch C.L."/>
            <person name="Horwitz B.A."/>
            <person name="Barry K.W."/>
            <person name="Condon B.J."/>
            <person name="Copeland A.C."/>
            <person name="Dhillon B."/>
            <person name="Glaser F."/>
            <person name="Hesse C.N."/>
            <person name="Kosti I."/>
            <person name="LaButti K."/>
            <person name="Lindquist E.A."/>
            <person name="Lucas S."/>
            <person name="Salamov A.A."/>
            <person name="Bradshaw R.E."/>
            <person name="Ciuffetti L."/>
            <person name="Hamelin R.C."/>
            <person name="Kema G.H.J."/>
            <person name="Lawrence C."/>
            <person name="Scott J.A."/>
            <person name="Spatafora J.W."/>
            <person name="Turgeon B.G."/>
            <person name="de Wit P.J.G.M."/>
            <person name="Zhong S."/>
            <person name="Goodwin S.B."/>
            <person name="Grigoriev I.V."/>
        </authorList>
    </citation>
    <scope>NUCLEOTIDE SEQUENCE [LARGE SCALE GENOMIC DNA]</scope>
    <source>
        <strain evidence="2">NZE10 / CBS 128990</strain>
    </source>
</reference>
<evidence type="ECO:0000313" key="2">
    <source>
        <dbReference type="Proteomes" id="UP000016933"/>
    </source>
</evidence>
<dbReference type="AlphaFoldDB" id="N1PH14"/>
<keyword evidence="2" id="KW-1185">Reference proteome</keyword>
<dbReference type="Proteomes" id="UP000016933">
    <property type="component" value="Unassembled WGS sequence"/>
</dbReference>
<proteinExistence type="predicted"/>
<feature type="non-terminal residue" evidence="1">
    <location>
        <position position="336"/>
    </location>
</feature>
<reference evidence="2" key="1">
    <citation type="journal article" date="2012" name="PLoS Genet.">
        <title>The genomes of the fungal plant pathogens Cladosporium fulvum and Dothistroma septosporum reveal adaptation to different hosts and lifestyles but also signatures of common ancestry.</title>
        <authorList>
            <person name="de Wit P.J.G.M."/>
            <person name="van der Burgt A."/>
            <person name="Oekmen B."/>
            <person name="Stergiopoulos I."/>
            <person name="Abd-Elsalam K.A."/>
            <person name="Aerts A.L."/>
            <person name="Bahkali A.H."/>
            <person name="Beenen H.G."/>
            <person name="Chettri P."/>
            <person name="Cox M.P."/>
            <person name="Datema E."/>
            <person name="de Vries R.P."/>
            <person name="Dhillon B."/>
            <person name="Ganley A.R."/>
            <person name="Griffiths S.A."/>
            <person name="Guo Y."/>
            <person name="Hamelin R.C."/>
            <person name="Henrissat B."/>
            <person name="Kabir M.S."/>
            <person name="Jashni M.K."/>
            <person name="Kema G."/>
            <person name="Klaubauf S."/>
            <person name="Lapidus A."/>
            <person name="Levasseur A."/>
            <person name="Lindquist E."/>
            <person name="Mehrabi R."/>
            <person name="Ohm R.A."/>
            <person name="Owen T.J."/>
            <person name="Salamov A."/>
            <person name="Schwelm A."/>
            <person name="Schijlen E."/>
            <person name="Sun H."/>
            <person name="van den Burg H.A."/>
            <person name="van Ham R.C.H.J."/>
            <person name="Zhang S."/>
            <person name="Goodwin S.B."/>
            <person name="Grigoriev I.V."/>
            <person name="Collemare J."/>
            <person name="Bradshaw R.E."/>
        </authorList>
    </citation>
    <scope>NUCLEOTIDE SEQUENCE [LARGE SCALE GENOMIC DNA]</scope>
    <source>
        <strain evidence="2">NZE10 / CBS 128990</strain>
    </source>
</reference>
<sequence length="336" mass="36460">MEHSPPKDNGPLHTIQLVGTLPLTAVSWSETMPPHEESSLYDDDKICTAALDSSANAHLFVSARSFVPSEYCSTSPAISHSNYSIAAQPTKHLRIPRAARDSHFRATYRCPSECLASSGFSYARGFRHALHESLQPLLRPETSTINQCTQAALGTCRHLTFKQIVSSYLQKSCCTLWPTSIALHRPTNFGGRRLDKQTICSERPRRVIVIPRGPCDDSNPHFEVECMTGCVGGPPAPRSDATIHKSTLEHESSADIAPPTYQPEIECLGPCFVPGYLNECSTLLLRESRGPGTEESTAADISATLSAISSVDTTAWAWGFATMIVIHISGGISGAH</sequence>